<name>A0A368XBI6_9BURK</name>
<dbReference type="EMBL" id="QPJK01000013">
    <property type="protein sequence ID" value="RCW65079.1"/>
    <property type="molecule type" value="Genomic_DNA"/>
</dbReference>
<keyword evidence="2" id="KW-0812">Transmembrane</keyword>
<dbReference type="AlphaFoldDB" id="A0A368XBI6"/>
<protein>
    <submittedName>
        <fullName evidence="3">Uncharacterized protein</fullName>
    </submittedName>
</protein>
<sequence length="111" mass="12142">MRRLIFWSVLLCGVGLGWLWTLDEALGVQLIVMCVGGMFGGAIGGGLSEIGSGNPKLQPSLTEEELHPIPGMGDSFRDREANYWRDEDHPPFMKPPPAEHGAHMLDADKNV</sequence>
<evidence type="ECO:0000256" key="2">
    <source>
        <dbReference type="SAM" id="Phobius"/>
    </source>
</evidence>
<feature type="region of interest" description="Disordered" evidence="1">
    <location>
        <begin position="85"/>
        <end position="111"/>
    </location>
</feature>
<keyword evidence="2" id="KW-1133">Transmembrane helix</keyword>
<organism evidence="3 4">
    <name type="scientific">Pseudorhodoferax soli</name>
    <dbReference type="NCBI Taxonomy" id="545864"/>
    <lineage>
        <taxon>Bacteria</taxon>
        <taxon>Pseudomonadati</taxon>
        <taxon>Pseudomonadota</taxon>
        <taxon>Betaproteobacteria</taxon>
        <taxon>Burkholderiales</taxon>
        <taxon>Comamonadaceae</taxon>
    </lineage>
</organism>
<feature type="transmembrane region" description="Helical" evidence="2">
    <location>
        <begin position="27"/>
        <end position="47"/>
    </location>
</feature>
<proteinExistence type="predicted"/>
<comment type="caution">
    <text evidence="3">The sequence shown here is derived from an EMBL/GenBank/DDBJ whole genome shotgun (WGS) entry which is preliminary data.</text>
</comment>
<dbReference type="RefSeq" id="WP_114471884.1">
    <property type="nucleotide sequence ID" value="NZ_QPJK01000013.1"/>
</dbReference>
<evidence type="ECO:0000313" key="4">
    <source>
        <dbReference type="Proteomes" id="UP000252884"/>
    </source>
</evidence>
<evidence type="ECO:0000313" key="3">
    <source>
        <dbReference type="EMBL" id="RCW65079.1"/>
    </source>
</evidence>
<keyword evidence="2" id="KW-0472">Membrane</keyword>
<dbReference type="OrthoDB" id="8812512at2"/>
<accession>A0A368XBI6</accession>
<gene>
    <name evidence="3" type="ORF">DES41_1133</name>
</gene>
<evidence type="ECO:0000256" key="1">
    <source>
        <dbReference type="SAM" id="MobiDB-lite"/>
    </source>
</evidence>
<feature type="compositionally biased region" description="Basic and acidic residues" evidence="1">
    <location>
        <begin position="100"/>
        <end position="111"/>
    </location>
</feature>
<keyword evidence="4" id="KW-1185">Reference proteome</keyword>
<reference evidence="3 4" key="1">
    <citation type="submission" date="2018-07" db="EMBL/GenBank/DDBJ databases">
        <title>Genomic Encyclopedia of Type Strains, Phase IV (KMG-IV): sequencing the most valuable type-strain genomes for metagenomic binning, comparative biology and taxonomic classification.</title>
        <authorList>
            <person name="Goeker M."/>
        </authorList>
    </citation>
    <scope>NUCLEOTIDE SEQUENCE [LARGE SCALE GENOMIC DNA]</scope>
    <source>
        <strain evidence="3 4">DSM 21634</strain>
    </source>
</reference>
<dbReference type="Proteomes" id="UP000252884">
    <property type="component" value="Unassembled WGS sequence"/>
</dbReference>